<dbReference type="PANTHER" id="PTHR31756:SF3">
    <property type="entry name" value="PYRUVATE, PHOSPHATE DIKINASE REGULATORY PROTEIN 1, CHLOROPLASTIC"/>
    <property type="match status" value="1"/>
</dbReference>
<dbReference type="NCBIfam" id="NF003742">
    <property type="entry name" value="PRK05339.1"/>
    <property type="match status" value="1"/>
</dbReference>
<sequence length="267" mass="29966">MSRKEIVYVVSDSIGETAERVVKAVAAQFLEDEIGIHHTSHVSDEADIDEIIAKAKKDSSIIVYTIVVDELRDYLNKRAEEENVSAVDLLAPLMQAFVEKFNREPAHKPGLTHVLDERYFQKVDAIEFAVKYDDARDLEGIKKADIVLIGVSRTSKTPLSMYLAYKGYKVANIPLVPEVPVPVELFEVPKGRCIGLVITPDNLNAIRKERLKKMGLQPNASYAQFDRILQELDYAEKIMKRVGCPVINVSNKAIEETANDVIDILNL</sequence>
<comment type="similarity">
    <text evidence="1">Belongs to the pyruvate, phosphate/water dikinase regulatory protein family. PDRP subfamily.</text>
</comment>
<keyword evidence="3" id="KW-1185">Reference proteome</keyword>
<feature type="binding site" evidence="1">
    <location>
        <begin position="150"/>
        <end position="157"/>
    </location>
    <ligand>
        <name>ADP</name>
        <dbReference type="ChEBI" id="CHEBI:456216"/>
    </ligand>
</feature>
<accession>A0A1G8FAS3</accession>
<dbReference type="GO" id="GO:0004674">
    <property type="term" value="F:protein serine/threonine kinase activity"/>
    <property type="evidence" value="ECO:0007669"/>
    <property type="project" value="UniProtKB-UniRule"/>
</dbReference>
<dbReference type="EC" id="2.7.11.32" evidence="1"/>
<dbReference type="EC" id="2.7.4.27" evidence="1"/>
<dbReference type="PANTHER" id="PTHR31756">
    <property type="entry name" value="PYRUVATE, PHOSPHATE DIKINASE REGULATORY PROTEIN 1, CHLOROPLASTIC"/>
    <property type="match status" value="1"/>
</dbReference>
<evidence type="ECO:0000313" key="3">
    <source>
        <dbReference type="Proteomes" id="UP000509222"/>
    </source>
</evidence>
<dbReference type="Pfam" id="PF03618">
    <property type="entry name" value="Kinase-PPPase"/>
    <property type="match status" value="1"/>
</dbReference>
<dbReference type="AlphaFoldDB" id="A0A1G8FAS3"/>
<dbReference type="HAMAP" id="MF_00921">
    <property type="entry name" value="PDRP"/>
    <property type="match status" value="1"/>
</dbReference>
<dbReference type="EMBL" id="CP051177">
    <property type="protein sequence ID" value="QKX52160.1"/>
    <property type="molecule type" value="Genomic_DNA"/>
</dbReference>
<dbReference type="Proteomes" id="UP000509222">
    <property type="component" value="Chromosome"/>
</dbReference>
<comment type="catalytic activity">
    <reaction evidence="1">
        <text>N(tele)-phospho-L-histidyl/L-threonyl-[pyruvate, phosphate dikinase] + ADP = N(tele)-phospho-L-histidyl/O-phospho-L-threonyl-[pyruvate, phosphate dikinase] + AMP + H(+)</text>
        <dbReference type="Rhea" id="RHEA:43692"/>
        <dbReference type="Rhea" id="RHEA-COMP:10650"/>
        <dbReference type="Rhea" id="RHEA-COMP:10651"/>
        <dbReference type="ChEBI" id="CHEBI:15378"/>
        <dbReference type="ChEBI" id="CHEBI:30013"/>
        <dbReference type="ChEBI" id="CHEBI:61977"/>
        <dbReference type="ChEBI" id="CHEBI:83586"/>
        <dbReference type="ChEBI" id="CHEBI:456215"/>
        <dbReference type="ChEBI" id="CHEBI:456216"/>
        <dbReference type="EC" id="2.7.11.32"/>
    </reaction>
</comment>
<keyword evidence="1" id="KW-0547">Nucleotide-binding</keyword>
<evidence type="ECO:0000313" key="2">
    <source>
        <dbReference type="EMBL" id="QKX52160.1"/>
    </source>
</evidence>
<name>A0A1G8FAS3_9BACL</name>
<organism evidence="2 3">
    <name type="scientific">Planococcus glaciei</name>
    <dbReference type="NCBI Taxonomy" id="459472"/>
    <lineage>
        <taxon>Bacteria</taxon>
        <taxon>Bacillati</taxon>
        <taxon>Bacillota</taxon>
        <taxon>Bacilli</taxon>
        <taxon>Bacillales</taxon>
        <taxon>Caryophanaceae</taxon>
        <taxon>Planococcus</taxon>
    </lineage>
</organism>
<keyword evidence="1" id="KW-0808">Transferase</keyword>
<keyword evidence="1 2" id="KW-0418">Kinase</keyword>
<evidence type="ECO:0000256" key="1">
    <source>
        <dbReference type="HAMAP-Rule" id="MF_00921"/>
    </source>
</evidence>
<comment type="catalytic activity">
    <reaction evidence="1">
        <text>N(tele)-phospho-L-histidyl/O-phospho-L-threonyl-[pyruvate, phosphate dikinase] + phosphate + H(+) = N(tele)-phospho-L-histidyl/L-threonyl-[pyruvate, phosphate dikinase] + diphosphate</text>
        <dbReference type="Rhea" id="RHEA:43696"/>
        <dbReference type="Rhea" id="RHEA-COMP:10650"/>
        <dbReference type="Rhea" id="RHEA-COMP:10651"/>
        <dbReference type="ChEBI" id="CHEBI:15378"/>
        <dbReference type="ChEBI" id="CHEBI:30013"/>
        <dbReference type="ChEBI" id="CHEBI:33019"/>
        <dbReference type="ChEBI" id="CHEBI:43474"/>
        <dbReference type="ChEBI" id="CHEBI:61977"/>
        <dbReference type="ChEBI" id="CHEBI:83586"/>
        <dbReference type="EC" id="2.7.4.27"/>
    </reaction>
</comment>
<gene>
    <name evidence="2" type="ORF">HF394_17145</name>
</gene>
<dbReference type="STRING" id="459472.SAMN04487975_10818"/>
<dbReference type="eggNOG" id="COG1806">
    <property type="taxonomic scope" value="Bacteria"/>
</dbReference>
<reference evidence="3" key="1">
    <citation type="submission" date="2020-06" db="EMBL/GenBank/DDBJ databases">
        <title>Isolation of Planomicrobium glaciei.</title>
        <authorList>
            <person name="Malisova L."/>
            <person name="Safrankova R."/>
            <person name="Jakubu V."/>
            <person name="Spanelova P."/>
        </authorList>
    </citation>
    <scope>NUCLEOTIDE SEQUENCE [LARGE SCALE GENOMIC DNA]</scope>
    <source>
        <strain evidence="3">NRL-ATB46093</strain>
    </source>
</reference>
<proteinExistence type="inferred from homology"/>
<comment type="function">
    <text evidence="1">Bifunctional serine/threonine kinase and phosphorylase involved in the regulation of the pyruvate, phosphate dikinase (PPDK) by catalyzing its phosphorylation/dephosphorylation.</text>
</comment>
<dbReference type="GO" id="GO:0043531">
    <property type="term" value="F:ADP binding"/>
    <property type="evidence" value="ECO:0007669"/>
    <property type="project" value="UniProtKB-UniRule"/>
</dbReference>
<dbReference type="GO" id="GO:0005524">
    <property type="term" value="F:ATP binding"/>
    <property type="evidence" value="ECO:0007669"/>
    <property type="project" value="InterPro"/>
</dbReference>
<dbReference type="InterPro" id="IPR026565">
    <property type="entry name" value="PPDK_reg"/>
</dbReference>
<dbReference type="InterPro" id="IPR005177">
    <property type="entry name" value="Kinase-pyrophosphorylase"/>
</dbReference>
<protein>
    <recommendedName>
        <fullName evidence="1">Putative pyruvate, phosphate dikinase regulatory protein</fullName>
        <shortName evidence="1">PPDK regulatory protein</shortName>
        <ecNumber evidence="1">2.7.11.32</ecNumber>
        <ecNumber evidence="1">2.7.4.27</ecNumber>
    </recommendedName>
</protein>
<keyword evidence="1" id="KW-0723">Serine/threonine-protein kinase</keyword>
<dbReference type="GO" id="GO:0016776">
    <property type="term" value="F:phosphotransferase activity, phosphate group as acceptor"/>
    <property type="evidence" value="ECO:0007669"/>
    <property type="project" value="UniProtKB-UniRule"/>
</dbReference>
<dbReference type="RefSeq" id="WP_036803509.1">
    <property type="nucleotide sequence ID" value="NZ_CP051177.1"/>
</dbReference>
<dbReference type="OrthoDB" id="9782201at2"/>